<dbReference type="RefSeq" id="WP_109720064.1">
    <property type="nucleotide sequence ID" value="NZ_QEQK01000006.1"/>
</dbReference>
<feature type="transmembrane region" description="Helical" evidence="5">
    <location>
        <begin position="211"/>
        <end position="240"/>
    </location>
</feature>
<proteinExistence type="predicted"/>
<dbReference type="InterPro" id="IPR051533">
    <property type="entry name" value="WaaL-like"/>
</dbReference>
<organism evidence="7 8">
    <name type="scientific">Abyssibacter profundi</name>
    <dbReference type="NCBI Taxonomy" id="2182787"/>
    <lineage>
        <taxon>Bacteria</taxon>
        <taxon>Pseudomonadati</taxon>
        <taxon>Pseudomonadota</taxon>
        <taxon>Gammaproteobacteria</taxon>
        <taxon>Chromatiales</taxon>
        <taxon>Oceanococcaceae</taxon>
        <taxon>Abyssibacter</taxon>
    </lineage>
</organism>
<feature type="transmembrane region" description="Helical" evidence="5">
    <location>
        <begin position="378"/>
        <end position="398"/>
    </location>
</feature>
<evidence type="ECO:0000256" key="3">
    <source>
        <dbReference type="ARBA" id="ARBA00022989"/>
    </source>
</evidence>
<feature type="transmembrane region" description="Helical" evidence="5">
    <location>
        <begin position="20"/>
        <end position="40"/>
    </location>
</feature>
<feature type="domain" description="O-antigen ligase-related" evidence="6">
    <location>
        <begin position="212"/>
        <end position="364"/>
    </location>
</feature>
<evidence type="ECO:0000313" key="7">
    <source>
        <dbReference type="EMBL" id="PWN56293.1"/>
    </source>
</evidence>
<evidence type="ECO:0000256" key="5">
    <source>
        <dbReference type="SAM" id="Phobius"/>
    </source>
</evidence>
<evidence type="ECO:0000259" key="6">
    <source>
        <dbReference type="Pfam" id="PF04932"/>
    </source>
</evidence>
<dbReference type="PANTHER" id="PTHR37422">
    <property type="entry name" value="TEICHURONIC ACID BIOSYNTHESIS PROTEIN TUAE"/>
    <property type="match status" value="1"/>
</dbReference>
<evidence type="ECO:0000256" key="2">
    <source>
        <dbReference type="ARBA" id="ARBA00022692"/>
    </source>
</evidence>
<gene>
    <name evidence="7" type="ORF">DEH80_08495</name>
</gene>
<dbReference type="Pfam" id="PF04932">
    <property type="entry name" value="Wzy_C"/>
    <property type="match status" value="1"/>
</dbReference>
<keyword evidence="8" id="KW-1185">Reference proteome</keyword>
<dbReference type="InterPro" id="IPR007016">
    <property type="entry name" value="O-antigen_ligase-rel_domated"/>
</dbReference>
<evidence type="ECO:0000313" key="8">
    <source>
        <dbReference type="Proteomes" id="UP000251800"/>
    </source>
</evidence>
<sequence length="447" mass="48493">MSNADNGATGWRPDTSFWQLSGGLVLVTVVFAAIPAGFNWQPVGLSDGESTNQLLRRVQWLPVWALAGWMMLRRRALLVPLLIKVNPFLVGFCLWAAASLSWAEVPSGTVNRLAQLVGSIMICVAFCVASWGRYRLERLTLTALTGLLVVSLIMVFALPRYAVHNDPTLRGLWAGVMSSKNELGIVFSLGLMFGTFAWLTGLISQRYFGGLLALVAVISVGASSTTATITGVMAATIVWLSIRPPVDPAGNALALVLFAVLLIGLPYLAATLLSGPPTVVDILGPVTEALGKDISLTGRDDIWSRVLIEAREHPVIGGGYGAFWLGPGGPSDWIHQELYWIPYQAHNGYIDIFNELGFVGLGLVVGFVLWHLKQIGQLWWIDRPTAAVHLALLIYTLVSNITESTLFRPLTLPCTLILFSSLTLSRTQLQQHFDRARPVSAPQAVAS</sequence>
<feature type="transmembrane region" description="Helical" evidence="5">
    <location>
        <begin position="352"/>
        <end position="372"/>
    </location>
</feature>
<reference evidence="7 8" key="1">
    <citation type="submission" date="2018-05" db="EMBL/GenBank/DDBJ databases">
        <title>Abyssibacter profundi OUC007T gen. nov., sp. nov, a marine bacterium isolated from seawater of the Mariana Trench.</title>
        <authorList>
            <person name="Zhou S."/>
        </authorList>
    </citation>
    <scope>NUCLEOTIDE SEQUENCE [LARGE SCALE GENOMIC DNA]</scope>
    <source>
        <strain evidence="7 8">OUC007</strain>
    </source>
</reference>
<dbReference type="Proteomes" id="UP000251800">
    <property type="component" value="Unassembled WGS sequence"/>
</dbReference>
<comment type="subcellular location">
    <subcellularLocation>
        <location evidence="1">Membrane</location>
        <topology evidence="1">Multi-pass membrane protein</topology>
    </subcellularLocation>
</comment>
<dbReference type="AlphaFoldDB" id="A0A363ULK1"/>
<accession>A0A363ULK1</accession>
<comment type="caution">
    <text evidence="7">The sequence shown here is derived from an EMBL/GenBank/DDBJ whole genome shotgun (WGS) entry which is preliminary data.</text>
</comment>
<evidence type="ECO:0000256" key="1">
    <source>
        <dbReference type="ARBA" id="ARBA00004141"/>
    </source>
</evidence>
<dbReference type="PANTHER" id="PTHR37422:SF17">
    <property type="entry name" value="O-ANTIGEN LIGASE"/>
    <property type="match status" value="1"/>
</dbReference>
<name>A0A363ULK1_9GAMM</name>
<keyword evidence="4 5" id="KW-0472">Membrane</keyword>
<feature type="transmembrane region" description="Helical" evidence="5">
    <location>
        <begin position="252"/>
        <end position="273"/>
    </location>
</feature>
<keyword evidence="3 5" id="KW-1133">Transmembrane helix</keyword>
<keyword evidence="2 5" id="KW-0812">Transmembrane</keyword>
<feature type="transmembrane region" description="Helical" evidence="5">
    <location>
        <begin position="76"/>
        <end position="98"/>
    </location>
</feature>
<feature type="transmembrane region" description="Helical" evidence="5">
    <location>
        <begin position="113"/>
        <end position="132"/>
    </location>
</feature>
<dbReference type="GO" id="GO:0016020">
    <property type="term" value="C:membrane"/>
    <property type="evidence" value="ECO:0007669"/>
    <property type="project" value="UniProtKB-SubCell"/>
</dbReference>
<dbReference type="OrthoDB" id="115889at2"/>
<evidence type="ECO:0000256" key="4">
    <source>
        <dbReference type="ARBA" id="ARBA00023136"/>
    </source>
</evidence>
<protein>
    <recommendedName>
        <fullName evidence="6">O-antigen ligase-related domain-containing protein</fullName>
    </recommendedName>
</protein>
<feature type="transmembrane region" description="Helical" evidence="5">
    <location>
        <begin position="139"/>
        <end position="163"/>
    </location>
</feature>
<dbReference type="EMBL" id="QEQK01000006">
    <property type="protein sequence ID" value="PWN56293.1"/>
    <property type="molecule type" value="Genomic_DNA"/>
</dbReference>
<feature type="transmembrane region" description="Helical" evidence="5">
    <location>
        <begin position="183"/>
        <end position="204"/>
    </location>
</feature>